<feature type="compositionally biased region" description="Basic and acidic residues" evidence="1">
    <location>
        <begin position="233"/>
        <end position="245"/>
    </location>
</feature>
<keyword evidence="2" id="KW-0812">Transmembrane</keyword>
<sequence>MDPRAVRSSPVGKSLVPLPREEARLDPFLGSTIRKSFGAQWYYGQVIAIDVDVASGDRAYHIAYEDGDEEHLNATEVKRFLVIAGRSAPPSDAGGSPHGRRSSMASQRPSLARSEAPRPSMAPSLSLAPVAASVPEVPAVLTRATTGLHGLGFWGSMVVAALAGAALVGAWSSGSFSYLMGGIDLTDELDSRASGLVAPLPPWAEVSGVSKMAAEPFAAAPASLGSAPAVGLEPREGATVERLEVEDVSEEGNPEEPKSWPEETEELAPRDREVEAPPRSSEVEEPQFDPFADAAKSRASQGEMAVLDEDLAMALGAVAEASGLVVRVVAKSFFHSLEQAWHSILSCFSAGLSSAFARSQAEVPSPEPVPEPEEASALQSLMTTILVACAGVVTILVSVNSPNSKAEHLRDVMQISEAMLEAPRKPGSGSLCAPSPRPSPAAPFPSPGAVPLTHLQKAQVRQILEAVNSPARAKSTGCRPEAMTTPLKPARTLMSMMGRTPQAEQLGRELVPLSAERRLPPPPMSLTAPVGNECMPLKNQEACLRCQSLMAPDANFCRHCGQQRGKKVAQVRPPSQPQHHARPRSQEARVKSSLVMEKPRFRYGAALKKLKEMGFNDSSELRDILTKCSGDLSVAIRTINGSPRNRRA</sequence>
<evidence type="ECO:0000259" key="3">
    <source>
        <dbReference type="PROSITE" id="PS50030"/>
    </source>
</evidence>
<dbReference type="Gene3D" id="2.30.30.140">
    <property type="match status" value="1"/>
</dbReference>
<dbReference type="EMBL" id="CAXAMN010006668">
    <property type="protein sequence ID" value="CAK9018639.1"/>
    <property type="molecule type" value="Genomic_DNA"/>
</dbReference>
<evidence type="ECO:0000313" key="6">
    <source>
        <dbReference type="Proteomes" id="UP001642484"/>
    </source>
</evidence>
<dbReference type="InterPro" id="IPR047365">
    <property type="entry name" value="Tudor_AtPTM-like"/>
</dbReference>
<accession>A0ABP0JXB9</accession>
<dbReference type="Proteomes" id="UP001642484">
    <property type="component" value="Unassembled WGS sequence"/>
</dbReference>
<feature type="region of interest" description="Disordered" evidence="1">
    <location>
        <begin position="568"/>
        <end position="593"/>
    </location>
</feature>
<feature type="region of interest" description="Disordered" evidence="1">
    <location>
        <begin position="423"/>
        <end position="450"/>
    </location>
</feature>
<dbReference type="InterPro" id="IPR015940">
    <property type="entry name" value="UBA"/>
</dbReference>
<feature type="region of interest" description="Disordered" evidence="1">
    <location>
        <begin position="228"/>
        <end position="288"/>
    </location>
</feature>
<organism evidence="4 6">
    <name type="scientific">Durusdinium trenchii</name>
    <dbReference type="NCBI Taxonomy" id="1381693"/>
    <lineage>
        <taxon>Eukaryota</taxon>
        <taxon>Sar</taxon>
        <taxon>Alveolata</taxon>
        <taxon>Dinophyceae</taxon>
        <taxon>Suessiales</taxon>
        <taxon>Symbiodiniaceae</taxon>
        <taxon>Durusdinium</taxon>
    </lineage>
</organism>
<evidence type="ECO:0000313" key="5">
    <source>
        <dbReference type="EMBL" id="CAK9022826.1"/>
    </source>
</evidence>
<keyword evidence="6" id="KW-1185">Reference proteome</keyword>
<dbReference type="Gene3D" id="1.10.8.10">
    <property type="entry name" value="DNA helicase RuvA subunit, C-terminal domain"/>
    <property type="match status" value="1"/>
</dbReference>
<comment type="caution">
    <text evidence="4">The sequence shown here is derived from an EMBL/GenBank/DDBJ whole genome shotgun (WGS) entry which is preliminary data.</text>
</comment>
<dbReference type="SUPFAM" id="SSF46934">
    <property type="entry name" value="UBA-like"/>
    <property type="match status" value="1"/>
</dbReference>
<keyword evidence="2" id="KW-0472">Membrane</keyword>
<dbReference type="EMBL" id="CAXAMN010007779">
    <property type="protein sequence ID" value="CAK9022826.1"/>
    <property type="molecule type" value="Genomic_DNA"/>
</dbReference>
<proteinExistence type="predicted"/>
<evidence type="ECO:0000313" key="4">
    <source>
        <dbReference type="EMBL" id="CAK9018639.1"/>
    </source>
</evidence>
<name>A0ABP0JXB9_9DINO</name>
<feature type="region of interest" description="Disordered" evidence="1">
    <location>
        <begin position="86"/>
        <end position="122"/>
    </location>
</feature>
<dbReference type="Pfam" id="PF21743">
    <property type="entry name" value="PTM_DIR17_Tudor"/>
    <property type="match status" value="1"/>
</dbReference>
<dbReference type="InterPro" id="IPR009060">
    <property type="entry name" value="UBA-like_sf"/>
</dbReference>
<feature type="transmembrane region" description="Helical" evidence="2">
    <location>
        <begin position="151"/>
        <end position="171"/>
    </location>
</feature>
<evidence type="ECO:0000256" key="2">
    <source>
        <dbReference type="SAM" id="Phobius"/>
    </source>
</evidence>
<dbReference type="PROSITE" id="PS50030">
    <property type="entry name" value="UBA"/>
    <property type="match status" value="1"/>
</dbReference>
<feature type="compositionally biased region" description="Pro residues" evidence="1">
    <location>
        <begin position="435"/>
        <end position="448"/>
    </location>
</feature>
<gene>
    <name evidence="4" type="ORF">CCMP2556_LOCUS13348</name>
    <name evidence="5" type="ORF">CCMP2556_LOCUS14997</name>
</gene>
<reference evidence="4 6" key="1">
    <citation type="submission" date="2024-02" db="EMBL/GenBank/DDBJ databases">
        <authorList>
            <person name="Chen Y."/>
            <person name="Shah S."/>
            <person name="Dougan E. K."/>
            <person name="Thang M."/>
            <person name="Chan C."/>
        </authorList>
    </citation>
    <scope>NUCLEOTIDE SEQUENCE [LARGE SCALE GENOMIC DNA]</scope>
</reference>
<protein>
    <recommendedName>
        <fullName evidence="3">UBA domain-containing protein</fullName>
    </recommendedName>
</protein>
<keyword evidence="2" id="KW-1133">Transmembrane helix</keyword>
<feature type="domain" description="UBA" evidence="3">
    <location>
        <begin position="596"/>
        <end position="642"/>
    </location>
</feature>
<evidence type="ECO:0000256" key="1">
    <source>
        <dbReference type="SAM" id="MobiDB-lite"/>
    </source>
</evidence>
<feature type="compositionally biased region" description="Basic and acidic residues" evidence="1">
    <location>
        <begin position="255"/>
        <end position="276"/>
    </location>
</feature>